<reference evidence="1" key="2">
    <citation type="submission" date="2014-07" db="EMBL/GenBank/DDBJ databases">
        <authorList>
            <person name="Hull J."/>
        </authorList>
    </citation>
    <scope>NUCLEOTIDE SEQUENCE</scope>
</reference>
<evidence type="ECO:0000313" key="1">
    <source>
        <dbReference type="EMBL" id="JAG10120.1"/>
    </source>
</evidence>
<protein>
    <submittedName>
        <fullName evidence="1">Isoleucine--tRNA ligase</fullName>
    </submittedName>
</protein>
<gene>
    <name evidence="1" type="primary">ileS_22</name>
    <name evidence="1" type="ORF">CM83_97462</name>
    <name evidence="2" type="ORF">g.13691</name>
</gene>
<dbReference type="EMBL" id="GBHO01033484">
    <property type="protein sequence ID" value="JAG10120.1"/>
    <property type="molecule type" value="Transcribed_RNA"/>
</dbReference>
<reference evidence="2" key="3">
    <citation type="journal article" date="2016" name="Gigascience">
        <title>De novo construction of an expanded transcriptome assembly for the western tarnished plant bug, Lygus hesperus.</title>
        <authorList>
            <person name="Tassone E.E."/>
            <person name="Geib S.M."/>
            <person name="Hall B."/>
            <person name="Fabrick J.A."/>
            <person name="Brent C.S."/>
            <person name="Hull J.J."/>
        </authorList>
    </citation>
    <scope>NUCLEOTIDE SEQUENCE</scope>
</reference>
<evidence type="ECO:0000313" key="2">
    <source>
        <dbReference type="EMBL" id="JAQ11574.1"/>
    </source>
</evidence>
<proteinExistence type="predicted"/>
<organism evidence="1">
    <name type="scientific">Lygus hesperus</name>
    <name type="common">Western plant bug</name>
    <dbReference type="NCBI Taxonomy" id="30085"/>
    <lineage>
        <taxon>Eukaryota</taxon>
        <taxon>Metazoa</taxon>
        <taxon>Ecdysozoa</taxon>
        <taxon>Arthropoda</taxon>
        <taxon>Hexapoda</taxon>
        <taxon>Insecta</taxon>
        <taxon>Pterygota</taxon>
        <taxon>Neoptera</taxon>
        <taxon>Paraneoptera</taxon>
        <taxon>Hemiptera</taxon>
        <taxon>Heteroptera</taxon>
        <taxon>Panheteroptera</taxon>
        <taxon>Cimicomorpha</taxon>
        <taxon>Miridae</taxon>
        <taxon>Mirini</taxon>
        <taxon>Lygus</taxon>
    </lineage>
</organism>
<name>A0A0A9WZ88_LYGHE</name>
<dbReference type="AlphaFoldDB" id="A0A0A9WZ88"/>
<keyword evidence="1" id="KW-0436">Ligase</keyword>
<dbReference type="EMBL" id="GDHC01007055">
    <property type="protein sequence ID" value="JAQ11574.1"/>
    <property type="molecule type" value="Transcribed_RNA"/>
</dbReference>
<accession>A0A0A9WZ88</accession>
<dbReference type="GO" id="GO:0016874">
    <property type="term" value="F:ligase activity"/>
    <property type="evidence" value="ECO:0007669"/>
    <property type="project" value="UniProtKB-KW"/>
</dbReference>
<reference evidence="1" key="1">
    <citation type="journal article" date="2014" name="PLoS ONE">
        <title>Transcriptome-Based Identification of ABC Transporters in the Western Tarnished Plant Bug Lygus hesperus.</title>
        <authorList>
            <person name="Hull J.J."/>
            <person name="Chaney K."/>
            <person name="Geib S.M."/>
            <person name="Fabrick J.A."/>
            <person name="Brent C.S."/>
            <person name="Walsh D."/>
            <person name="Lavine L.C."/>
        </authorList>
    </citation>
    <scope>NUCLEOTIDE SEQUENCE</scope>
</reference>
<sequence length="100" mass="10694">MSSLPHTPATIVSPPSATPAKIPMKMPAIIASKVAIVFNNSHYKISSNRPSESLESIAVKPVLSRLCNDKDESKANDEEDVLLGIAAHNSTKREPKSSLS</sequence>